<name>A0AAN6TYZ9_9PEZI</name>
<evidence type="ECO:0000313" key="2">
    <source>
        <dbReference type="EMBL" id="KAK4123375.1"/>
    </source>
</evidence>
<keyword evidence="1" id="KW-0732">Signal</keyword>
<feature type="chain" id="PRO_5042974586" evidence="1">
    <location>
        <begin position="22"/>
        <end position="223"/>
    </location>
</feature>
<reference evidence="2" key="2">
    <citation type="submission" date="2023-05" db="EMBL/GenBank/DDBJ databases">
        <authorList>
            <consortium name="Lawrence Berkeley National Laboratory"/>
            <person name="Steindorff A."/>
            <person name="Hensen N."/>
            <person name="Bonometti L."/>
            <person name="Westerberg I."/>
            <person name="Brannstrom I.O."/>
            <person name="Guillou S."/>
            <person name="Cros-Aarteil S."/>
            <person name="Calhoun S."/>
            <person name="Haridas S."/>
            <person name="Kuo A."/>
            <person name="Mondo S."/>
            <person name="Pangilinan J."/>
            <person name="Riley R."/>
            <person name="Labutti K."/>
            <person name="Andreopoulos B."/>
            <person name="Lipzen A."/>
            <person name="Chen C."/>
            <person name="Yanf M."/>
            <person name="Daum C."/>
            <person name="Ng V."/>
            <person name="Clum A."/>
            <person name="Ohm R."/>
            <person name="Martin F."/>
            <person name="Silar P."/>
            <person name="Natvig D."/>
            <person name="Lalanne C."/>
            <person name="Gautier V."/>
            <person name="Ament-Velasquez S.L."/>
            <person name="Kruys A."/>
            <person name="Hutchinson M.I."/>
            <person name="Powell A.J."/>
            <person name="Barry K."/>
            <person name="Miller A.N."/>
            <person name="Grigoriev I.V."/>
            <person name="Debuchy R."/>
            <person name="Gladieux P."/>
            <person name="Thoren M.H."/>
            <person name="Johannesson H."/>
        </authorList>
    </citation>
    <scope>NUCLEOTIDE SEQUENCE</scope>
    <source>
        <strain evidence="2">CBS 731.68</strain>
    </source>
</reference>
<protein>
    <submittedName>
        <fullName evidence="2">Uncharacterized protein</fullName>
    </submittedName>
</protein>
<organism evidence="2 3">
    <name type="scientific">Parathielavia appendiculata</name>
    <dbReference type="NCBI Taxonomy" id="2587402"/>
    <lineage>
        <taxon>Eukaryota</taxon>
        <taxon>Fungi</taxon>
        <taxon>Dikarya</taxon>
        <taxon>Ascomycota</taxon>
        <taxon>Pezizomycotina</taxon>
        <taxon>Sordariomycetes</taxon>
        <taxon>Sordariomycetidae</taxon>
        <taxon>Sordariales</taxon>
        <taxon>Chaetomiaceae</taxon>
        <taxon>Parathielavia</taxon>
    </lineage>
</organism>
<keyword evidence="3" id="KW-1185">Reference proteome</keyword>
<feature type="signal peptide" evidence="1">
    <location>
        <begin position="1"/>
        <end position="21"/>
    </location>
</feature>
<comment type="caution">
    <text evidence="2">The sequence shown here is derived from an EMBL/GenBank/DDBJ whole genome shotgun (WGS) entry which is preliminary data.</text>
</comment>
<proteinExistence type="predicted"/>
<dbReference type="AlphaFoldDB" id="A0AAN6TYZ9"/>
<dbReference type="EMBL" id="MU853229">
    <property type="protein sequence ID" value="KAK4123375.1"/>
    <property type="molecule type" value="Genomic_DNA"/>
</dbReference>
<evidence type="ECO:0000313" key="3">
    <source>
        <dbReference type="Proteomes" id="UP001302602"/>
    </source>
</evidence>
<evidence type="ECO:0000256" key="1">
    <source>
        <dbReference type="SAM" id="SignalP"/>
    </source>
</evidence>
<accession>A0AAN6TYZ9</accession>
<gene>
    <name evidence="2" type="ORF">N657DRAFT_461375</name>
</gene>
<dbReference type="GeneID" id="87824252"/>
<sequence>MAFITTAISPVLSLYASKAMAWSYTRYYSPSTHPINKTPKYHEVQPFGSVSATQTDVTTGQYNQYGGFLDNEVTMNVTVTNIYLASGSASACKTGEPCTAAGTTTNSEEIDTSIYAPIVVTNEPSCTLTSYSYTTSGAGMPGPVTSDLFDWIYDIWDQATDRWPEGPTLAVSTYDVTLRAKLGGQAVTTKRCDIFLKPGQLNGLEIDDNQMSECVDPRLFDFY</sequence>
<dbReference type="RefSeq" id="XP_062647146.1">
    <property type="nucleotide sequence ID" value="XM_062787482.1"/>
</dbReference>
<dbReference type="Proteomes" id="UP001302602">
    <property type="component" value="Unassembled WGS sequence"/>
</dbReference>
<reference evidence="2" key="1">
    <citation type="journal article" date="2023" name="Mol. Phylogenet. Evol.">
        <title>Genome-scale phylogeny and comparative genomics of the fungal order Sordariales.</title>
        <authorList>
            <person name="Hensen N."/>
            <person name="Bonometti L."/>
            <person name="Westerberg I."/>
            <person name="Brannstrom I.O."/>
            <person name="Guillou S."/>
            <person name="Cros-Aarteil S."/>
            <person name="Calhoun S."/>
            <person name="Haridas S."/>
            <person name="Kuo A."/>
            <person name="Mondo S."/>
            <person name="Pangilinan J."/>
            <person name="Riley R."/>
            <person name="LaButti K."/>
            <person name="Andreopoulos B."/>
            <person name="Lipzen A."/>
            <person name="Chen C."/>
            <person name="Yan M."/>
            <person name="Daum C."/>
            <person name="Ng V."/>
            <person name="Clum A."/>
            <person name="Steindorff A."/>
            <person name="Ohm R.A."/>
            <person name="Martin F."/>
            <person name="Silar P."/>
            <person name="Natvig D.O."/>
            <person name="Lalanne C."/>
            <person name="Gautier V."/>
            <person name="Ament-Velasquez S.L."/>
            <person name="Kruys A."/>
            <person name="Hutchinson M.I."/>
            <person name="Powell A.J."/>
            <person name="Barry K."/>
            <person name="Miller A.N."/>
            <person name="Grigoriev I.V."/>
            <person name="Debuchy R."/>
            <person name="Gladieux P."/>
            <person name="Hiltunen Thoren M."/>
            <person name="Johannesson H."/>
        </authorList>
    </citation>
    <scope>NUCLEOTIDE SEQUENCE</scope>
    <source>
        <strain evidence="2">CBS 731.68</strain>
    </source>
</reference>